<keyword evidence="1" id="KW-0489">Methyltransferase</keyword>
<name>A0ABR3PNX9_9PEZI</name>
<proteinExistence type="inferred from homology"/>
<dbReference type="CDD" id="cd02440">
    <property type="entry name" value="AdoMet_MTases"/>
    <property type="match status" value="1"/>
</dbReference>
<evidence type="ECO:0008006" key="7">
    <source>
        <dbReference type="Google" id="ProtNLM"/>
    </source>
</evidence>
<evidence type="ECO:0000256" key="1">
    <source>
        <dbReference type="ARBA" id="ARBA00022603"/>
    </source>
</evidence>
<organism evidence="5 6">
    <name type="scientific">Neodothiora populina</name>
    <dbReference type="NCBI Taxonomy" id="2781224"/>
    <lineage>
        <taxon>Eukaryota</taxon>
        <taxon>Fungi</taxon>
        <taxon>Dikarya</taxon>
        <taxon>Ascomycota</taxon>
        <taxon>Pezizomycotina</taxon>
        <taxon>Dothideomycetes</taxon>
        <taxon>Dothideomycetidae</taxon>
        <taxon>Dothideales</taxon>
        <taxon>Dothioraceae</taxon>
        <taxon>Neodothiora</taxon>
    </lineage>
</organism>
<comment type="similarity">
    <text evidence="4">Belongs to the class I-like SAM-binding methyltransferase superfamily. Cation-dependent O-methyltransferase family.</text>
</comment>
<dbReference type="PROSITE" id="PS51682">
    <property type="entry name" value="SAM_OMT_I"/>
    <property type="match status" value="1"/>
</dbReference>
<reference evidence="5 6" key="1">
    <citation type="submission" date="2024-07" db="EMBL/GenBank/DDBJ databases">
        <title>Draft sequence of the Neodothiora populina.</title>
        <authorList>
            <person name="Drown D.D."/>
            <person name="Schuette U.S."/>
            <person name="Buechlein A.B."/>
            <person name="Rusch D.R."/>
            <person name="Winton L.W."/>
            <person name="Adams G.A."/>
        </authorList>
    </citation>
    <scope>NUCLEOTIDE SEQUENCE [LARGE SCALE GENOMIC DNA]</scope>
    <source>
        <strain evidence="5 6">CPC 39397</strain>
    </source>
</reference>
<keyword evidence="6" id="KW-1185">Reference proteome</keyword>
<gene>
    <name evidence="5" type="ORF">AAFC00_001443</name>
</gene>
<protein>
    <recommendedName>
        <fullName evidence="7">O-methyltransferase</fullName>
    </recommendedName>
</protein>
<dbReference type="InterPro" id="IPR050362">
    <property type="entry name" value="Cation-dep_OMT"/>
</dbReference>
<evidence type="ECO:0000313" key="5">
    <source>
        <dbReference type="EMBL" id="KAL1311254.1"/>
    </source>
</evidence>
<accession>A0ABR3PNX9</accession>
<evidence type="ECO:0000256" key="2">
    <source>
        <dbReference type="ARBA" id="ARBA00022679"/>
    </source>
</evidence>
<evidence type="ECO:0000256" key="4">
    <source>
        <dbReference type="ARBA" id="ARBA00023453"/>
    </source>
</evidence>
<dbReference type="PANTHER" id="PTHR10509:SF14">
    <property type="entry name" value="CAFFEOYL-COA O-METHYLTRANSFERASE 3-RELATED"/>
    <property type="match status" value="1"/>
</dbReference>
<dbReference type="SUPFAM" id="SSF53335">
    <property type="entry name" value="S-adenosyl-L-methionine-dependent methyltransferases"/>
    <property type="match status" value="1"/>
</dbReference>
<comment type="caution">
    <text evidence="5">The sequence shown here is derived from an EMBL/GenBank/DDBJ whole genome shotgun (WGS) entry which is preliminary data.</text>
</comment>
<dbReference type="Gene3D" id="3.40.50.150">
    <property type="entry name" value="Vaccinia Virus protein VP39"/>
    <property type="match status" value="1"/>
</dbReference>
<dbReference type="Pfam" id="PF01596">
    <property type="entry name" value="Methyltransf_3"/>
    <property type="match status" value="1"/>
</dbReference>
<dbReference type="InterPro" id="IPR002935">
    <property type="entry name" value="SAM_O-MeTrfase"/>
</dbReference>
<dbReference type="PANTHER" id="PTHR10509">
    <property type="entry name" value="O-METHYLTRANSFERASE-RELATED"/>
    <property type="match status" value="1"/>
</dbReference>
<keyword evidence="3" id="KW-0949">S-adenosyl-L-methionine</keyword>
<sequence length="243" mass="25944">MTDSKDSTALAAQQENPRWAAVDHFAVAELQKATKPLNAALAFAAKNSQENGLPDIAVSPMQGHFLQMQCRLLGAKNILEVGTLGGYSTICLASSNPDARVVTVELSEKHASVAKKAFENAGVADRIEILLGPGQEVLKKLEQEVASGARPKFDFSFIDADKEGSPAYLKQSTAMSRQGACIIVDNVVRKGSVAFLDDAEKDSRVMGSRKAIIAAGEDQNLDSTVIQTVGDKGYDGFLMCVVR</sequence>
<dbReference type="GeneID" id="95975146"/>
<dbReference type="RefSeq" id="XP_069204103.1">
    <property type="nucleotide sequence ID" value="XM_069340634.1"/>
</dbReference>
<dbReference type="InterPro" id="IPR029063">
    <property type="entry name" value="SAM-dependent_MTases_sf"/>
</dbReference>
<keyword evidence="2" id="KW-0808">Transferase</keyword>
<evidence type="ECO:0000313" key="6">
    <source>
        <dbReference type="Proteomes" id="UP001562354"/>
    </source>
</evidence>
<evidence type="ECO:0000256" key="3">
    <source>
        <dbReference type="ARBA" id="ARBA00022691"/>
    </source>
</evidence>
<dbReference type="Proteomes" id="UP001562354">
    <property type="component" value="Unassembled WGS sequence"/>
</dbReference>
<dbReference type="EMBL" id="JBFMKM010000003">
    <property type="protein sequence ID" value="KAL1311254.1"/>
    <property type="molecule type" value="Genomic_DNA"/>
</dbReference>